<dbReference type="Ensembl" id="ENSCCRT00015053601.1">
    <property type="protein sequence ID" value="ENSCCRP00015051857.1"/>
    <property type="gene ID" value="ENSCCRG00015021447.1"/>
</dbReference>
<evidence type="ECO:0000313" key="1">
    <source>
        <dbReference type="Ensembl" id="ENSCCRP00015051857.1"/>
    </source>
</evidence>
<accession>A0A8C1VG57</accession>
<dbReference type="InterPro" id="IPR036691">
    <property type="entry name" value="Endo/exonu/phosph_ase_sf"/>
</dbReference>
<organism evidence="1 2">
    <name type="scientific">Cyprinus carpio</name>
    <name type="common">Common carp</name>
    <dbReference type="NCBI Taxonomy" id="7962"/>
    <lineage>
        <taxon>Eukaryota</taxon>
        <taxon>Metazoa</taxon>
        <taxon>Chordata</taxon>
        <taxon>Craniata</taxon>
        <taxon>Vertebrata</taxon>
        <taxon>Euteleostomi</taxon>
        <taxon>Actinopterygii</taxon>
        <taxon>Neopterygii</taxon>
        <taxon>Teleostei</taxon>
        <taxon>Ostariophysi</taxon>
        <taxon>Cypriniformes</taxon>
        <taxon>Cyprinidae</taxon>
        <taxon>Cyprininae</taxon>
        <taxon>Cyprinus</taxon>
    </lineage>
</organism>
<dbReference type="SUPFAM" id="SSF56219">
    <property type="entry name" value="DNase I-like"/>
    <property type="match status" value="1"/>
</dbReference>
<evidence type="ECO:0000313" key="2">
    <source>
        <dbReference type="Proteomes" id="UP000694700"/>
    </source>
</evidence>
<dbReference type="Proteomes" id="UP000694700">
    <property type="component" value="Unplaced"/>
</dbReference>
<dbReference type="AlphaFoldDB" id="A0A8C1VG57"/>
<sequence length="160" mass="18430">LAHKLYALFNCSMTKCGCSVSIALIQESHLKSTDVHRFQNKYFKVFFSSSAVNKSKGVLIVSKRNIVFSIKRSGNDTEGRITHVVVSLNNTKYAFMSLYAPIEGDSKFFQELLRLVVSLKDWISGYFNSFLVYTFFSAHHKHYSRIDYLLMSPSWKDSHH</sequence>
<name>A0A8C1VG57_CYPCA</name>
<proteinExistence type="predicted"/>
<dbReference type="Gene3D" id="3.60.10.10">
    <property type="entry name" value="Endonuclease/exonuclease/phosphatase"/>
    <property type="match status" value="1"/>
</dbReference>
<protein>
    <submittedName>
        <fullName evidence="1">Uncharacterized protein</fullName>
    </submittedName>
</protein>
<reference evidence="1" key="1">
    <citation type="submission" date="2025-08" db="UniProtKB">
        <authorList>
            <consortium name="Ensembl"/>
        </authorList>
    </citation>
    <scope>IDENTIFICATION</scope>
</reference>